<gene>
    <name evidence="3" type="ORF">FCN18_07960</name>
</gene>
<dbReference type="PANTHER" id="PTHR43156">
    <property type="entry name" value="STAGE II SPORULATION PROTEIN E-RELATED"/>
    <property type="match status" value="1"/>
</dbReference>
<evidence type="ECO:0000313" key="3">
    <source>
        <dbReference type="EMBL" id="TKG72411.1"/>
    </source>
</evidence>
<dbReference type="Pfam" id="PF07228">
    <property type="entry name" value="SpoIIE"/>
    <property type="match status" value="1"/>
</dbReference>
<evidence type="ECO:0000256" key="1">
    <source>
        <dbReference type="ARBA" id="ARBA00022801"/>
    </source>
</evidence>
<reference evidence="3 4" key="1">
    <citation type="journal article" date="2015" name="Antonie Van Leeuwenhoek">
        <title>Prauserella endophytica sp. nov., an endophytic actinobacterium isolated from Tamarix taklamakanensis.</title>
        <authorList>
            <person name="Liu J.M."/>
            <person name="Habden X."/>
            <person name="Guo L."/>
            <person name="Tuo L."/>
            <person name="Jiang Z.K."/>
            <person name="Liu S.W."/>
            <person name="Liu X.F."/>
            <person name="Chen L."/>
            <person name="Li R.F."/>
            <person name="Zhang Y.Q."/>
            <person name="Sun C.H."/>
        </authorList>
    </citation>
    <scope>NUCLEOTIDE SEQUENCE [LARGE SCALE GENOMIC DNA]</scope>
    <source>
        <strain evidence="3 4">CGMCC 4.7182</strain>
    </source>
</reference>
<keyword evidence="4" id="KW-1185">Reference proteome</keyword>
<dbReference type="Proteomes" id="UP000309992">
    <property type="component" value="Unassembled WGS sequence"/>
</dbReference>
<dbReference type="InterPro" id="IPR036457">
    <property type="entry name" value="PPM-type-like_dom_sf"/>
</dbReference>
<dbReference type="SMART" id="SM00331">
    <property type="entry name" value="PP2C_SIG"/>
    <property type="match status" value="1"/>
</dbReference>
<accession>A0ABY2S9Q1</accession>
<comment type="caution">
    <text evidence="3">The sequence shown here is derived from an EMBL/GenBank/DDBJ whole genome shotgun (WGS) entry which is preliminary data.</text>
</comment>
<dbReference type="Gene3D" id="3.60.40.10">
    <property type="entry name" value="PPM-type phosphatase domain"/>
    <property type="match status" value="1"/>
</dbReference>
<dbReference type="EMBL" id="SWMS01000003">
    <property type="protein sequence ID" value="TKG72411.1"/>
    <property type="molecule type" value="Genomic_DNA"/>
</dbReference>
<dbReference type="SUPFAM" id="SSF81606">
    <property type="entry name" value="PP2C-like"/>
    <property type="match status" value="1"/>
</dbReference>
<evidence type="ECO:0000259" key="2">
    <source>
        <dbReference type="SMART" id="SM00331"/>
    </source>
</evidence>
<feature type="domain" description="PPM-type phosphatase" evidence="2">
    <location>
        <begin position="174"/>
        <end position="393"/>
    </location>
</feature>
<proteinExistence type="predicted"/>
<keyword evidence="1" id="KW-0378">Hydrolase</keyword>
<name>A0ABY2S9Q1_9PSEU</name>
<dbReference type="InterPro" id="IPR052016">
    <property type="entry name" value="Bact_Sigma-Reg"/>
</dbReference>
<protein>
    <submittedName>
        <fullName evidence="3">Serine/threonine-protein phosphatase</fullName>
    </submittedName>
</protein>
<dbReference type="InterPro" id="IPR001932">
    <property type="entry name" value="PPM-type_phosphatase-like_dom"/>
</dbReference>
<sequence length="406" mass="44194">MVETPDWYAALCDVVELGHVAGGDDLAWIVARAGSRVGMDVELYLADLPQRRLHPLRTDLAEPLDIDSTLAGRAFRLVEPLTTTDRTTGRPALWVPVLDGTARIGVISFVLPEGADAADRDLVARCWTLAGLIGHLCVTKFPQSDTLHRLTRPKPLAVTAELLWQLLPPRTFACRDLTVSAVVEYYDQAGGDGYDYTTQGTVGHVAVFDATGHDLQAGLVCSMALAATRRARRAGRSLRDIAHEADEILRANAAGSRFTTAVLAELRLDTGVLSYLNAGHPPPILLRGGKALKELPDGRRMPLGLQHLSAKPVVPGRERLEPGDRLLLYTDGITQARDEHGEEFGVERLTGLVERHCAAGLPAPETLRRISHAMLEHQQGILHDDATLLMMEWPTPPHPSLLPTSL</sequence>
<organism evidence="3 4">
    <name type="scientific">Prauserella endophytica</name>
    <dbReference type="NCBI Taxonomy" id="1592324"/>
    <lineage>
        <taxon>Bacteria</taxon>
        <taxon>Bacillati</taxon>
        <taxon>Actinomycetota</taxon>
        <taxon>Actinomycetes</taxon>
        <taxon>Pseudonocardiales</taxon>
        <taxon>Pseudonocardiaceae</taxon>
        <taxon>Prauserella</taxon>
        <taxon>Prauserella coralliicola group</taxon>
    </lineage>
</organism>
<evidence type="ECO:0000313" key="4">
    <source>
        <dbReference type="Proteomes" id="UP000309992"/>
    </source>
</evidence>
<dbReference type="PANTHER" id="PTHR43156:SF2">
    <property type="entry name" value="STAGE II SPORULATION PROTEIN E"/>
    <property type="match status" value="1"/>
</dbReference>